<keyword evidence="7" id="KW-1185">Reference proteome</keyword>
<evidence type="ECO:0000256" key="2">
    <source>
        <dbReference type="ARBA" id="ARBA00022676"/>
    </source>
</evidence>
<keyword evidence="3" id="KW-0808">Transferase</keyword>
<evidence type="ECO:0000313" key="6">
    <source>
        <dbReference type="EMBL" id="ANZ65697.1"/>
    </source>
</evidence>
<dbReference type="Pfam" id="PF02485">
    <property type="entry name" value="Branch"/>
    <property type="match status" value="1"/>
</dbReference>
<evidence type="ECO:0000256" key="3">
    <source>
        <dbReference type="ARBA" id="ARBA00022679"/>
    </source>
</evidence>
<sequence length="164" mass="19501">MNNSGFTKHFRDYNIFLRIYRQLEKVELGLIQKDKLPIDLIGYGSNWCSISHELAREIVCSENLIFKIFNKGFLVDELFIPTLINIRGKSKFPIYYEKPVHNISDEFQGNPRYINWWDGSPKTWRISDFDEIKLAKQSGHFFSRKFDEKIDNEIIKKVIHELVI</sequence>
<dbReference type="STRING" id="240427.AYR62_02980"/>
<dbReference type="RefSeq" id="WP_065900769.1">
    <property type="nucleotide sequence ID" value="NZ_CP014912.1"/>
</dbReference>
<dbReference type="AlphaFoldDB" id="A0A1B2IUH5"/>
<keyword evidence="4" id="KW-0472">Membrane</keyword>
<evidence type="ECO:0000256" key="4">
    <source>
        <dbReference type="ARBA" id="ARBA00023136"/>
    </source>
</evidence>
<accession>A0A1B2IUH5</accession>
<dbReference type="GO" id="GO:0016020">
    <property type="term" value="C:membrane"/>
    <property type="evidence" value="ECO:0007669"/>
    <property type="project" value="UniProtKB-SubCell"/>
</dbReference>
<dbReference type="InterPro" id="IPR003406">
    <property type="entry name" value="Glyco_trans_14"/>
</dbReference>
<organism evidence="6 7">
    <name type="scientific">Secundilactobacillus paracollinoides</name>
    <dbReference type="NCBI Taxonomy" id="240427"/>
    <lineage>
        <taxon>Bacteria</taxon>
        <taxon>Bacillati</taxon>
        <taxon>Bacillota</taxon>
        <taxon>Bacilli</taxon>
        <taxon>Lactobacillales</taxon>
        <taxon>Lactobacillaceae</taxon>
        <taxon>Secundilactobacillus</taxon>
    </lineage>
</organism>
<evidence type="ECO:0000313" key="7">
    <source>
        <dbReference type="Proteomes" id="UP000093267"/>
    </source>
</evidence>
<proteinExistence type="predicted"/>
<evidence type="ECO:0000256" key="5">
    <source>
        <dbReference type="ARBA" id="ARBA00023180"/>
    </source>
</evidence>
<dbReference type="GO" id="GO:0016757">
    <property type="term" value="F:glycosyltransferase activity"/>
    <property type="evidence" value="ECO:0007669"/>
    <property type="project" value="UniProtKB-KW"/>
</dbReference>
<gene>
    <name evidence="6" type="ORF">AYR63_00075</name>
</gene>
<keyword evidence="2" id="KW-0328">Glycosyltransferase</keyword>
<dbReference type="Proteomes" id="UP000093267">
    <property type="component" value="Chromosome"/>
</dbReference>
<dbReference type="OrthoDB" id="7943907at2"/>
<keyword evidence="5" id="KW-0325">Glycoprotein</keyword>
<comment type="subcellular location">
    <subcellularLocation>
        <location evidence="1">Membrane</location>
        <topology evidence="1">Single-pass type II membrane protein</topology>
    </subcellularLocation>
</comment>
<dbReference type="EMBL" id="CP014924">
    <property type="protein sequence ID" value="ANZ65697.1"/>
    <property type="molecule type" value="Genomic_DNA"/>
</dbReference>
<name>A0A1B2IUH5_9LACO</name>
<evidence type="ECO:0000256" key="1">
    <source>
        <dbReference type="ARBA" id="ARBA00004606"/>
    </source>
</evidence>
<protein>
    <submittedName>
        <fullName evidence="6">Uncharacterized protein</fullName>
    </submittedName>
</protein>
<reference evidence="6 7" key="1">
    <citation type="submission" date="2016-03" db="EMBL/GenBank/DDBJ databases">
        <title>Pediococcus and Lactobacillus from brewery environment - whole genome sequencing and assembly.</title>
        <authorList>
            <person name="Behr J."/>
            <person name="Geissler A.J."/>
            <person name="Vogel R.F."/>
        </authorList>
    </citation>
    <scope>NUCLEOTIDE SEQUENCE [LARGE SCALE GENOMIC DNA]</scope>
    <source>
        <strain evidence="6 7">TMW 1.1995</strain>
    </source>
</reference>